<dbReference type="Proteomes" id="UP000580250">
    <property type="component" value="Unassembled WGS sequence"/>
</dbReference>
<evidence type="ECO:0000313" key="1">
    <source>
        <dbReference type="EMBL" id="CAD2182299.1"/>
    </source>
</evidence>
<dbReference type="AlphaFoldDB" id="A0A6V7W5G2"/>
<protein>
    <submittedName>
        <fullName evidence="1">Uncharacterized protein</fullName>
    </submittedName>
</protein>
<accession>A0A6V7W5G2</accession>
<gene>
    <name evidence="1" type="ORF">MENT_LOCUS34502</name>
</gene>
<proteinExistence type="predicted"/>
<comment type="caution">
    <text evidence="1">The sequence shown here is derived from an EMBL/GenBank/DDBJ whole genome shotgun (WGS) entry which is preliminary data.</text>
</comment>
<organism evidence="1 2">
    <name type="scientific">Meloidogyne enterolobii</name>
    <name type="common">Root-knot nematode worm</name>
    <name type="synonym">Meloidogyne mayaguensis</name>
    <dbReference type="NCBI Taxonomy" id="390850"/>
    <lineage>
        <taxon>Eukaryota</taxon>
        <taxon>Metazoa</taxon>
        <taxon>Ecdysozoa</taxon>
        <taxon>Nematoda</taxon>
        <taxon>Chromadorea</taxon>
        <taxon>Rhabditida</taxon>
        <taxon>Tylenchina</taxon>
        <taxon>Tylenchomorpha</taxon>
        <taxon>Tylenchoidea</taxon>
        <taxon>Meloidogynidae</taxon>
        <taxon>Meloidogyninae</taxon>
        <taxon>Meloidogyne</taxon>
    </lineage>
</organism>
<evidence type="ECO:0000313" key="2">
    <source>
        <dbReference type="Proteomes" id="UP000580250"/>
    </source>
</evidence>
<sequence>MKGRGIIKVLGPHFLLRIQAFMFNQNVRQSKSIEMLENLLYMQFDPEISGLD</sequence>
<reference evidence="1 2" key="1">
    <citation type="submission" date="2020-08" db="EMBL/GenBank/DDBJ databases">
        <authorList>
            <person name="Koutsovoulos G."/>
            <person name="Danchin GJ E."/>
        </authorList>
    </citation>
    <scope>NUCLEOTIDE SEQUENCE [LARGE SCALE GENOMIC DNA]</scope>
</reference>
<dbReference type="EMBL" id="CAJEWN010000427">
    <property type="protein sequence ID" value="CAD2182299.1"/>
    <property type="molecule type" value="Genomic_DNA"/>
</dbReference>
<name>A0A6V7W5G2_MELEN</name>